<evidence type="ECO:0000313" key="2">
    <source>
        <dbReference type="EMBL" id="TYK04166.1"/>
    </source>
</evidence>
<evidence type="ECO:0000313" key="3">
    <source>
        <dbReference type="Proteomes" id="UP000321393"/>
    </source>
</evidence>
<dbReference type="EMBL" id="SSTE01010121">
    <property type="protein sequence ID" value="KAA0052802.1"/>
    <property type="molecule type" value="Genomic_DNA"/>
</dbReference>
<name>A0A5A7UAR2_CUCMM</name>
<proteinExistence type="predicted"/>
<dbReference type="OrthoDB" id="1740536at2759"/>
<dbReference type="PANTHER" id="PTHR33437">
    <property type="entry name" value="OS06G0361200 PROTEIN"/>
    <property type="match status" value="1"/>
</dbReference>
<dbReference type="Proteomes" id="UP000321947">
    <property type="component" value="Unassembled WGS sequence"/>
</dbReference>
<comment type="caution">
    <text evidence="1">The sequence shown here is derived from an EMBL/GenBank/DDBJ whole genome shotgun (WGS) entry which is preliminary data.</text>
</comment>
<accession>A0A5A7UAR2</accession>
<evidence type="ECO:0000313" key="4">
    <source>
        <dbReference type="Proteomes" id="UP000321947"/>
    </source>
</evidence>
<protein>
    <submittedName>
        <fullName evidence="1">Ty3-gypsy retrotransposon protein</fullName>
    </submittedName>
</protein>
<dbReference type="AlphaFoldDB" id="A0A5A7UAR2"/>
<dbReference type="Proteomes" id="UP000321393">
    <property type="component" value="Unassembled WGS sequence"/>
</dbReference>
<dbReference type="EMBL" id="SSTD01014644">
    <property type="protein sequence ID" value="TYK04166.1"/>
    <property type="molecule type" value="Genomic_DNA"/>
</dbReference>
<evidence type="ECO:0000313" key="1">
    <source>
        <dbReference type="EMBL" id="KAA0052802.1"/>
    </source>
</evidence>
<sequence length="68" mass="8067">MPFGYQPSKFQQFDGKGKPKQHIAHFVETCKIMGSRGDQLVKQFIRSRKENGFEWYTDLELKVIDSWE</sequence>
<gene>
    <name evidence="2" type="ORF">E5676_scaffold148G00380</name>
    <name evidence="1" type="ORF">E6C27_scaffold1614G00160</name>
</gene>
<organism evidence="1 3">
    <name type="scientific">Cucumis melo var. makuwa</name>
    <name type="common">Oriental melon</name>
    <dbReference type="NCBI Taxonomy" id="1194695"/>
    <lineage>
        <taxon>Eukaryota</taxon>
        <taxon>Viridiplantae</taxon>
        <taxon>Streptophyta</taxon>
        <taxon>Embryophyta</taxon>
        <taxon>Tracheophyta</taxon>
        <taxon>Spermatophyta</taxon>
        <taxon>Magnoliopsida</taxon>
        <taxon>eudicotyledons</taxon>
        <taxon>Gunneridae</taxon>
        <taxon>Pentapetalae</taxon>
        <taxon>rosids</taxon>
        <taxon>fabids</taxon>
        <taxon>Cucurbitales</taxon>
        <taxon>Cucurbitaceae</taxon>
        <taxon>Benincaseae</taxon>
        <taxon>Cucumis</taxon>
    </lineage>
</organism>
<dbReference type="PANTHER" id="PTHR33437:SF2">
    <property type="entry name" value="OS06G0361200 PROTEIN"/>
    <property type="match status" value="1"/>
</dbReference>
<reference evidence="3 4" key="1">
    <citation type="submission" date="2019-08" db="EMBL/GenBank/DDBJ databases">
        <title>Draft genome sequences of two oriental melons (Cucumis melo L. var makuwa).</title>
        <authorList>
            <person name="Kwon S.-Y."/>
        </authorList>
    </citation>
    <scope>NUCLEOTIDE SEQUENCE [LARGE SCALE GENOMIC DNA]</scope>
    <source>
        <strain evidence="4">cv. Chang Bougi</strain>
        <strain evidence="3">cv. SW 3</strain>
        <tissue evidence="1">Leaf</tissue>
    </source>
</reference>